<dbReference type="PANTHER" id="PTHR36111">
    <property type="entry name" value="INNER MEMBRANE PROTEIN-RELATED"/>
    <property type="match status" value="1"/>
</dbReference>
<dbReference type="EMBL" id="NIBG01000008">
    <property type="protein sequence ID" value="PAB59324.1"/>
    <property type="molecule type" value="Genomic_DNA"/>
</dbReference>
<evidence type="ECO:0000256" key="1">
    <source>
        <dbReference type="SAM" id="Phobius"/>
    </source>
</evidence>
<dbReference type="RefSeq" id="WP_095133704.1">
    <property type="nucleotide sequence ID" value="NZ_NIBG01000008.1"/>
</dbReference>
<comment type="caution">
    <text evidence="2">The sequence shown here is derived from an EMBL/GenBank/DDBJ whole genome shotgun (WGS) entry which is preliminary data.</text>
</comment>
<dbReference type="Proteomes" id="UP000216024">
    <property type="component" value="Unassembled WGS sequence"/>
</dbReference>
<sequence length="237" mass="25068">MLGTIVNAGAILGGCIIALVGKKCIKRVSGEKIKGDYESIILQALSLCVFLIGIKNAMSIKGDDFLLVIFSMVIGSMLGEWINIEGKLEGLGDTIENKFDMGESKVSKAFVTTSLIYCIGAMAILGALEDGLKNNHEILYAKSVLDGISSIIFTSTMGIGVAFSALSVLIYQGSISLGATYLKGVLTENLIGQITPIGGLLIIALSFNMLKVTKIKVGNMLPALLVPVVYSVIILIF</sequence>
<dbReference type="InterPro" id="IPR007563">
    <property type="entry name" value="DUF554"/>
</dbReference>
<accession>A0A267MIB8</accession>
<evidence type="ECO:0008006" key="4">
    <source>
        <dbReference type="Google" id="ProtNLM"/>
    </source>
</evidence>
<evidence type="ECO:0000313" key="2">
    <source>
        <dbReference type="EMBL" id="PAB59324.1"/>
    </source>
</evidence>
<feature type="transmembrane region" description="Helical" evidence="1">
    <location>
        <begin position="217"/>
        <end position="236"/>
    </location>
</feature>
<feature type="transmembrane region" description="Helical" evidence="1">
    <location>
        <begin position="148"/>
        <end position="170"/>
    </location>
</feature>
<dbReference type="Pfam" id="PF04474">
    <property type="entry name" value="DUF554"/>
    <property type="match status" value="1"/>
</dbReference>
<dbReference type="OrthoDB" id="9797976at2"/>
<gene>
    <name evidence="2" type="ORF">CCE28_10700</name>
</gene>
<feature type="transmembrane region" description="Helical" evidence="1">
    <location>
        <begin position="109"/>
        <end position="128"/>
    </location>
</feature>
<dbReference type="PANTHER" id="PTHR36111:SF2">
    <property type="entry name" value="INNER MEMBRANE PROTEIN"/>
    <property type="match status" value="1"/>
</dbReference>
<organism evidence="2 3">
    <name type="scientific">Anaeromicrobium sediminis</name>
    <dbReference type="NCBI Taxonomy" id="1478221"/>
    <lineage>
        <taxon>Bacteria</taxon>
        <taxon>Bacillati</taxon>
        <taxon>Bacillota</taxon>
        <taxon>Clostridia</taxon>
        <taxon>Peptostreptococcales</taxon>
        <taxon>Thermotaleaceae</taxon>
        <taxon>Anaeromicrobium</taxon>
    </lineage>
</organism>
<proteinExistence type="predicted"/>
<keyword evidence="1" id="KW-0472">Membrane</keyword>
<keyword evidence="3" id="KW-1185">Reference proteome</keyword>
<evidence type="ECO:0000313" key="3">
    <source>
        <dbReference type="Proteomes" id="UP000216024"/>
    </source>
</evidence>
<protein>
    <recommendedName>
        <fullName evidence="4">DUF554 domain-containing protein</fullName>
    </recommendedName>
</protein>
<feature type="transmembrane region" description="Helical" evidence="1">
    <location>
        <begin position="65"/>
        <end position="84"/>
    </location>
</feature>
<keyword evidence="1" id="KW-1133">Transmembrane helix</keyword>
<keyword evidence="1" id="KW-0812">Transmembrane</keyword>
<feature type="transmembrane region" description="Helical" evidence="1">
    <location>
        <begin position="190"/>
        <end position="210"/>
    </location>
</feature>
<name>A0A267MIB8_9FIRM</name>
<dbReference type="AlphaFoldDB" id="A0A267MIB8"/>
<reference evidence="2 3" key="1">
    <citation type="submission" date="2017-06" db="EMBL/GenBank/DDBJ databases">
        <title>Draft genome sequence of anaerobic fermentative bacterium Anaeromicrobium sediminis DY2726D isolated from West Pacific Ocean sediments.</title>
        <authorList>
            <person name="Zeng X."/>
        </authorList>
    </citation>
    <scope>NUCLEOTIDE SEQUENCE [LARGE SCALE GENOMIC DNA]</scope>
    <source>
        <strain evidence="2 3">DY2726D</strain>
    </source>
</reference>